<sequence length="384" mass="42460">MFVCKILLCGFISSSIHALKFPSTKTQQLRSSAVESANSELSRRQLLLSGVTLGTIGAILLPTNPANAARAKGAAELDLEFYIRDLVNGNKKEGSISPSTNGPPVPPPRTLKGSIIPLLLNKECSPDCIPVQALIEEIEKQDKVAGRTPASKEAIAKDIQYRVNSIREKTSRSFLTKAPWNEEEISDQYYFDFTAYALWKTAAEMIDDVQNRDRFMRNIGRLLVDKLESEGILTGSSASRQQQLSKNNGVLVSSIPLVMELLNVFKTSGYCKNFRIRSSDNADAMGDDLPLFDELDDESLSMVGTSNCLVSIFEPAVLGASLQINGENSRFAPDFIGTSLAAIWEKYGGIRSTWDVFFVDPEYRPNPKDYFPNEQLLQITLNKS</sequence>
<evidence type="ECO:0000313" key="3">
    <source>
        <dbReference type="Proteomes" id="UP000291116"/>
    </source>
</evidence>
<organism evidence="2 3">
    <name type="scientific">Pseudo-nitzschia multistriata</name>
    <dbReference type="NCBI Taxonomy" id="183589"/>
    <lineage>
        <taxon>Eukaryota</taxon>
        <taxon>Sar</taxon>
        <taxon>Stramenopiles</taxon>
        <taxon>Ochrophyta</taxon>
        <taxon>Bacillariophyta</taxon>
        <taxon>Bacillariophyceae</taxon>
        <taxon>Bacillariophycidae</taxon>
        <taxon>Bacillariales</taxon>
        <taxon>Bacillariaceae</taxon>
        <taxon>Pseudo-nitzschia</taxon>
    </lineage>
</organism>
<dbReference type="AlphaFoldDB" id="A0A448ZQ63"/>
<proteinExistence type="predicted"/>
<feature type="chain" id="PRO_5019334441" evidence="1">
    <location>
        <begin position="19"/>
        <end position="384"/>
    </location>
</feature>
<keyword evidence="3" id="KW-1185">Reference proteome</keyword>
<dbReference type="EMBL" id="CAACVS010000616">
    <property type="protein sequence ID" value="VEU44113.1"/>
    <property type="molecule type" value="Genomic_DNA"/>
</dbReference>
<keyword evidence="1" id="KW-0732">Signal</keyword>
<feature type="signal peptide" evidence="1">
    <location>
        <begin position="1"/>
        <end position="18"/>
    </location>
</feature>
<protein>
    <submittedName>
        <fullName evidence="2">Uncharacterized protein</fullName>
    </submittedName>
</protein>
<accession>A0A448ZQ63</accession>
<name>A0A448ZQ63_9STRA</name>
<dbReference type="OrthoDB" id="45666at2759"/>
<evidence type="ECO:0000256" key="1">
    <source>
        <dbReference type="SAM" id="SignalP"/>
    </source>
</evidence>
<evidence type="ECO:0000313" key="2">
    <source>
        <dbReference type="EMBL" id="VEU44113.1"/>
    </source>
</evidence>
<dbReference type="Proteomes" id="UP000291116">
    <property type="component" value="Unassembled WGS sequence"/>
</dbReference>
<reference evidence="2 3" key="1">
    <citation type="submission" date="2019-01" db="EMBL/GenBank/DDBJ databases">
        <authorList>
            <person name="Ferrante I. M."/>
        </authorList>
    </citation>
    <scope>NUCLEOTIDE SEQUENCE [LARGE SCALE GENOMIC DNA]</scope>
    <source>
        <strain evidence="2 3">B856</strain>
    </source>
</reference>
<gene>
    <name evidence="2" type="ORF">PSNMU_V1.4_AUG-EV-PASAV3_0111830</name>
</gene>